<dbReference type="SUPFAM" id="SSF48403">
    <property type="entry name" value="Ankyrin repeat"/>
    <property type="match status" value="2"/>
</dbReference>
<evidence type="ECO:0000313" key="3">
    <source>
        <dbReference type="EMBL" id="KCV69365.1"/>
    </source>
</evidence>
<keyword evidence="4" id="KW-1185">Reference proteome</keyword>
<dbReference type="Proteomes" id="UP000030693">
    <property type="component" value="Unassembled WGS sequence"/>
</dbReference>
<feature type="compositionally biased region" description="Basic and acidic residues" evidence="2">
    <location>
        <begin position="873"/>
        <end position="885"/>
    </location>
</feature>
<dbReference type="PROSITE" id="PS50088">
    <property type="entry name" value="ANK_REPEAT"/>
    <property type="match status" value="3"/>
</dbReference>
<dbReference type="PANTHER" id="PTHR43558:SF6">
    <property type="entry name" value="REDUCTASE, PUTATIVE (AFU_ORTHOLOGUE AFUA_3G10540)-RELATED"/>
    <property type="match status" value="1"/>
</dbReference>
<evidence type="ECO:0000256" key="2">
    <source>
        <dbReference type="SAM" id="MobiDB-lite"/>
    </source>
</evidence>
<dbReference type="InterPro" id="IPR053354">
    <property type="entry name" value="MGDG_epimerase"/>
</dbReference>
<feature type="repeat" description="ANK" evidence="1">
    <location>
        <begin position="695"/>
        <end position="719"/>
    </location>
</feature>
<gene>
    <name evidence="3" type="ORF">H696_03796</name>
</gene>
<dbReference type="STRING" id="691883.A0A058Z521"/>
<dbReference type="PANTHER" id="PTHR43558">
    <property type="entry name" value="REDUCTASE, PUTATIVE (AFU_ORTHOLOGUE AFUA_3G10540)-RELATED"/>
    <property type="match status" value="1"/>
</dbReference>
<dbReference type="Pfam" id="PF00023">
    <property type="entry name" value="Ank"/>
    <property type="match status" value="3"/>
</dbReference>
<dbReference type="EMBL" id="KB932206">
    <property type="protein sequence ID" value="KCV69365.1"/>
    <property type="molecule type" value="Genomic_DNA"/>
</dbReference>
<feature type="region of interest" description="Disordered" evidence="2">
    <location>
        <begin position="406"/>
        <end position="431"/>
    </location>
</feature>
<dbReference type="GeneID" id="20528521"/>
<feature type="repeat" description="ANK" evidence="1">
    <location>
        <begin position="772"/>
        <end position="793"/>
    </location>
</feature>
<evidence type="ECO:0000256" key="1">
    <source>
        <dbReference type="PROSITE-ProRule" id="PRU00023"/>
    </source>
</evidence>
<dbReference type="InterPro" id="IPR036770">
    <property type="entry name" value="Ankyrin_rpt-contain_sf"/>
</dbReference>
<evidence type="ECO:0000313" key="4">
    <source>
        <dbReference type="Proteomes" id="UP000030693"/>
    </source>
</evidence>
<name>A0A058Z521_FONAL</name>
<feature type="repeat" description="ANK" evidence="1">
    <location>
        <begin position="910"/>
        <end position="936"/>
    </location>
</feature>
<proteinExistence type="predicted"/>
<feature type="region of interest" description="Disordered" evidence="2">
    <location>
        <begin position="810"/>
        <end position="898"/>
    </location>
</feature>
<feature type="region of interest" description="Disordered" evidence="2">
    <location>
        <begin position="1867"/>
        <end position="1891"/>
    </location>
</feature>
<protein>
    <recommendedName>
        <fullName evidence="5">Ankyrin repeat protein</fullName>
    </recommendedName>
</protein>
<evidence type="ECO:0008006" key="5">
    <source>
        <dbReference type="Google" id="ProtNLM"/>
    </source>
</evidence>
<dbReference type="Gene3D" id="1.25.40.20">
    <property type="entry name" value="Ankyrin repeat-containing domain"/>
    <property type="match status" value="3"/>
</dbReference>
<dbReference type="SMART" id="SM00248">
    <property type="entry name" value="ANK"/>
    <property type="match status" value="7"/>
</dbReference>
<feature type="region of interest" description="Disordered" evidence="2">
    <location>
        <begin position="1471"/>
        <end position="1498"/>
    </location>
</feature>
<feature type="compositionally biased region" description="Low complexity" evidence="2">
    <location>
        <begin position="1867"/>
        <end position="1876"/>
    </location>
</feature>
<keyword evidence="1" id="KW-0040">ANK repeat</keyword>
<feature type="region of interest" description="Disordered" evidence="2">
    <location>
        <begin position="1809"/>
        <end position="1845"/>
    </location>
</feature>
<organism evidence="3">
    <name type="scientific">Fonticula alba</name>
    <name type="common">Slime mold</name>
    <dbReference type="NCBI Taxonomy" id="691883"/>
    <lineage>
        <taxon>Eukaryota</taxon>
        <taxon>Rotosphaerida</taxon>
        <taxon>Fonticulaceae</taxon>
        <taxon>Fonticula</taxon>
    </lineage>
</organism>
<dbReference type="OrthoDB" id="2153474at2759"/>
<accession>A0A058Z521</accession>
<reference evidence="3" key="1">
    <citation type="submission" date="2013-04" db="EMBL/GenBank/DDBJ databases">
        <title>The Genome Sequence of Fonticula alba ATCC 38817.</title>
        <authorList>
            <consortium name="The Broad Institute Genomics Platform"/>
            <person name="Russ C."/>
            <person name="Cuomo C."/>
            <person name="Burger G."/>
            <person name="Gray M.W."/>
            <person name="Holland P.W.H."/>
            <person name="King N."/>
            <person name="Lang F.B.F."/>
            <person name="Roger A.J."/>
            <person name="Ruiz-Trillo I."/>
            <person name="Brown M."/>
            <person name="Walker B."/>
            <person name="Young S."/>
            <person name="Zeng Q."/>
            <person name="Gargeya S."/>
            <person name="Fitzgerald M."/>
            <person name="Haas B."/>
            <person name="Abouelleil A."/>
            <person name="Allen A.W."/>
            <person name="Alvarado L."/>
            <person name="Arachchi H.M."/>
            <person name="Berlin A.M."/>
            <person name="Chapman S.B."/>
            <person name="Gainer-Dewar J."/>
            <person name="Goldberg J."/>
            <person name="Griggs A."/>
            <person name="Gujja S."/>
            <person name="Hansen M."/>
            <person name="Howarth C."/>
            <person name="Imamovic A."/>
            <person name="Ireland A."/>
            <person name="Larimer J."/>
            <person name="McCowan C."/>
            <person name="Murphy C."/>
            <person name="Pearson M."/>
            <person name="Poon T.W."/>
            <person name="Priest M."/>
            <person name="Roberts A."/>
            <person name="Saif S."/>
            <person name="Shea T."/>
            <person name="Sisk P."/>
            <person name="Sykes S."/>
            <person name="Wortman J."/>
            <person name="Nusbaum C."/>
            <person name="Birren B."/>
        </authorList>
    </citation>
    <scope>NUCLEOTIDE SEQUENCE [LARGE SCALE GENOMIC DNA]</scope>
    <source>
        <strain evidence="3">ATCC 38817</strain>
    </source>
</reference>
<dbReference type="InterPro" id="IPR002110">
    <property type="entry name" value="Ankyrin_rpt"/>
</dbReference>
<dbReference type="RefSeq" id="XP_009495930.1">
    <property type="nucleotide sequence ID" value="XM_009497655.1"/>
</dbReference>
<dbReference type="eggNOG" id="ENOG502QU61">
    <property type="taxonomic scope" value="Eukaryota"/>
</dbReference>
<feature type="compositionally biased region" description="Low complexity" evidence="2">
    <location>
        <begin position="1302"/>
        <end position="1318"/>
    </location>
</feature>
<feature type="compositionally biased region" description="Acidic residues" evidence="2">
    <location>
        <begin position="844"/>
        <end position="872"/>
    </location>
</feature>
<feature type="region of interest" description="Disordered" evidence="2">
    <location>
        <begin position="1300"/>
        <end position="1343"/>
    </location>
</feature>
<sequence>MDTSTLSTPTADLLADYLALFTRQDVRADVGTRLQDLIDRENHCRMLFAQERDHAHLQDPHLMLIPLFGQPAGSMVARDAGEEAALSPDGLPLYRLMFAETAETRRFRKAPGDPVITGSLDAFHRNWELFTENSLRYVKWDNVVAAGGSVLACLMPVFDPDTPSTFLPDADVAFGQVARARAAMRVDASVRTLNGATVTSPGEAISPKRQRYIYHNMLYRSSDIDLFIYGLDEEAARAKLIELYEAISNAIPHAALVFRSKYAVSIVSQFPYRHIQIVLRRYASPAEVLMGFDVDCSGVAFDGRQVYAVPRAHAALVFQRNTIDMSRRSPSYETRLAKYAARGFAVRAPHFDLDRVDPQILERPLDRVQGLARLLVLERLRSPVALQTFRTEQRLRRMRVESTDAQSADGLAGGLAGNLPADDDIDNGRGEGGYLRQQIESRLSQDAFLRDRLHGSHISELSDYATVFLPWGPDWNAKNIRDLMEGKDSMLNSPWFDRGKTYHTHPCFIGRMATIMEDCCGFCPAFPADFDIAESPFVHGPLVFLADDPGRQAIGSFRPITDGDWMTSALLDPAADLLAQAAATGDLGLFHRALELESARVAHDRAAALAGQAAAERIAAAAQADVAARLAEASAATAAMLDRGDPYCEVSPACALGRRLATARRAHTQAQEAQAAAARRLADVQGIRLDGRDSLGRTPLILAVLSGNREIVRALLDAGLRSLRAAVLRLRHPPGQAPPDESDRRVLATLEPCLELSLPECVQPSLSERGADGRTPLHFAAHYHRTDILVDLLEYNHRVRELLLEARSLRAGQSPEEPATPEPGASAPEEDIDPDQGHASPDGDTIDPELEEMMELAESDDDSGDDSGDDALDDRQPTETPRRGMADGSGGMAPPAREGFVSVDCEDWAGHLTPLHYAILFGSVECARVLLAHGASAGRPCLPLATGSGEALTPLMLVSYVEDTDTAVALATLLVEGVDLVPLAGQPAGGPAGRSAPASLVDMMLTRQLSVLGLYAARLRADLLTDFIGRHFSAEQLAPLLTHVTLDQLNPLGLAIRIGYLQGGSHGRHSAPAILRDGLGRALREQLTCDTVRALLRLGVPARVLPEHQAASKDLAMATWTAGLSLHSARCYETLPDELQPCYMALEARLPRVLELLLEADPSLATLRLSGVALAPAKLPDRQLVAPAGGAFAARAPLGHGAAMPEPAFHLTDSVLATAARMVQAAQADARELAALQAAAPALFDLLEQVYSHAELGKATATNEVAINADDLDIADIRAAMRVMRRVMRDEYLAAAGLAGRPTAGDDATMTDATPDAGSMPAGPQADDDADLSDAPEPTIDHEDYAAGRPAVDQFLWQAVGNVAGLSMPEPRLSDRDDQVFRLRNAIRLRNGEPRLPRAPTGLFEPAELFDPASVTTIRSALRTRRQILREIHRHEALPAAGAAPGPGVMVTLLLHDLAVVNFMVGLPAGDRLDDRDPARGESGPLAAADHPPGPLHRLRPAARDALDRVMAAASDGLLARQREDFRRLGLMHELLARHLGTPCTFPRRYPPAGDRLAPRAKRVWAAGYDDPEALAQHLVQEVAFRAWAKVTVSVAECLLRSLTMEAIQAALDREFEGHERMGTCPQLGAFIRRLAGAMLARVPGTLEATMGQDRHTSDCRAFGPGSGQGPGLRVGFRAGGHPVQGPANEAIYRALFEAVFAGDTALVAHLTDTTAHGPRVALVDSCLSGSSMTTPLRVALRFLPRPAAMVELLLARLACQYRPRISAAAVRVAAAQAAESPGAAAKRAARISTLDFLAMTFGDGPDQALDYLDEEPAPGPGAGHAGGPNAPADVPPSLGLGRGRGKMAHRAFARAYRANCRAQSTVASTGASAVARPGPRHEDGHLRFSSTSPLEHLATLHTFMPAVRRRPGHTDAQLAGLQLLVPPSCKLSHRRRAMMARHWQHFRHRHVALGTDPVPGLDELARRDDRWARVPGPGDTPGWEFLTQLLSSQAQPDEPSRPEVCMNLLGETLFHAAGLADGAEEALALVLAMLNGLRLVEDTATRLDRLAARIQGHLTYAPGLMQLPERLMANIAAGAQVSPPPMAIAMAMDMPRQVVLLLLRRFGGGVNFALWPLPADVPVAAARRHTVLTRSSKTQLFAAPADGGEGLARSSRNMLTLVALSGGAGARPEGFEHVDPPAIMPAGPLAEKHPLSFLPPVTVALLAGHRDLAGWLAADPAPRQAFRDFWHRKPARRPVADLSLAGQFPTVDQLALVVPDTERSVLRALGREVLLDVAPLERALFRLDTVLKVPARPGEERTHTEYTTAVAAVTMLNSQPAAALLREILTAEPYGLGPGQLASLAGTGLALDSQALPNSLAAWVAGSAADDLPLVAVESHDVALSPLALAAGLGLAGATAGLLADLHADPSQEDPLRGWTPLHHAAYSHQPTIAGLLLATVAARAGADPLAAVRRAIFHRSPVSGLSAVHLAAERDAHGVLREMALALARARFHTSAPDGGHILRAQAELFQPEHHTTSGRDSPLHVALRFSHFLLTVEMLLILAVETTVEHGPRDAGPLADALLRAMGTSVGCLRHAAMPGGPLAGVHWPGLARALLTENASGITVADHLFAIDRQALAASHISAPHQPFSSQPLRCSDLTRALGVEAPVAGATGTAHFTSMGRLFSALRVLASVVAFAPGAPCRFTIRSSDARRALFHLADQTMLQFERINSSDHYQDEEDQYYTGADPSLASNGLLRIACFEGKPARPDLTAEKAIPLPLLLRNLLVDA</sequence>
<dbReference type="PROSITE" id="PS50297">
    <property type="entry name" value="ANK_REP_REGION"/>
    <property type="match status" value="3"/>
</dbReference>
<feature type="compositionally biased region" description="Basic and acidic residues" evidence="2">
    <location>
        <begin position="1471"/>
        <end position="1480"/>
    </location>
</feature>